<dbReference type="InterPro" id="IPR029063">
    <property type="entry name" value="SAM-dependent_MTases_sf"/>
</dbReference>
<dbReference type="Gene3D" id="3.40.50.150">
    <property type="entry name" value="Vaccinia Virus protein VP39"/>
    <property type="match status" value="1"/>
</dbReference>
<name>A0A5R8KF28_9BACT</name>
<proteinExistence type="predicted"/>
<dbReference type="InterPro" id="IPR006342">
    <property type="entry name" value="FkbM_mtfrase"/>
</dbReference>
<dbReference type="PANTHER" id="PTHR34203">
    <property type="entry name" value="METHYLTRANSFERASE, FKBM FAMILY PROTEIN"/>
    <property type="match status" value="1"/>
</dbReference>
<keyword evidence="2" id="KW-0489">Methyltransferase</keyword>
<organism evidence="2 3">
    <name type="scientific">Phragmitibacter flavus</name>
    <dbReference type="NCBI Taxonomy" id="2576071"/>
    <lineage>
        <taxon>Bacteria</taxon>
        <taxon>Pseudomonadati</taxon>
        <taxon>Verrucomicrobiota</taxon>
        <taxon>Verrucomicrobiia</taxon>
        <taxon>Verrucomicrobiales</taxon>
        <taxon>Verrucomicrobiaceae</taxon>
        <taxon>Phragmitibacter</taxon>
    </lineage>
</organism>
<dbReference type="InterPro" id="IPR052514">
    <property type="entry name" value="SAM-dependent_MTase"/>
</dbReference>
<comment type="caution">
    <text evidence="2">The sequence shown here is derived from an EMBL/GenBank/DDBJ whole genome shotgun (WGS) entry which is preliminary data.</text>
</comment>
<feature type="domain" description="Methyltransferase FkbM" evidence="1">
    <location>
        <begin position="96"/>
        <end position="228"/>
    </location>
</feature>
<dbReference type="SUPFAM" id="SSF53335">
    <property type="entry name" value="S-adenosyl-L-methionine-dependent methyltransferases"/>
    <property type="match status" value="1"/>
</dbReference>
<dbReference type="GO" id="GO:0008168">
    <property type="term" value="F:methyltransferase activity"/>
    <property type="evidence" value="ECO:0007669"/>
    <property type="project" value="UniProtKB-KW"/>
</dbReference>
<dbReference type="EMBL" id="VAUV01000007">
    <property type="protein sequence ID" value="TLD70903.1"/>
    <property type="molecule type" value="Genomic_DNA"/>
</dbReference>
<dbReference type="PANTHER" id="PTHR34203:SF15">
    <property type="entry name" value="SLL1173 PROTEIN"/>
    <property type="match status" value="1"/>
</dbReference>
<dbReference type="Pfam" id="PF05050">
    <property type="entry name" value="Methyltransf_21"/>
    <property type="match status" value="1"/>
</dbReference>
<accession>A0A5R8KF28</accession>
<keyword evidence="2" id="KW-0808">Transferase</keyword>
<evidence type="ECO:0000313" key="3">
    <source>
        <dbReference type="Proteomes" id="UP000306196"/>
    </source>
</evidence>
<gene>
    <name evidence="2" type="ORF">FEM03_11400</name>
</gene>
<dbReference type="RefSeq" id="WP_138086373.1">
    <property type="nucleotide sequence ID" value="NZ_VAUV01000007.1"/>
</dbReference>
<dbReference type="NCBIfam" id="TIGR01444">
    <property type="entry name" value="fkbM_fam"/>
    <property type="match status" value="1"/>
</dbReference>
<keyword evidence="3" id="KW-1185">Reference proteome</keyword>
<evidence type="ECO:0000259" key="1">
    <source>
        <dbReference type="Pfam" id="PF05050"/>
    </source>
</evidence>
<protein>
    <submittedName>
        <fullName evidence="2">FkbM family methyltransferase</fullName>
    </submittedName>
</protein>
<dbReference type="GO" id="GO:0032259">
    <property type="term" value="P:methylation"/>
    <property type="evidence" value="ECO:0007669"/>
    <property type="project" value="UniProtKB-KW"/>
</dbReference>
<sequence>MGLFRLFKNFKHIAANPGCSTARSLIRHSLWHMVKRAAPLPLKVRLTERSELSINHRAEMNGCVALAWSQRLYDYHNMSFLLDVTGHSTFCRTGLDIGANIGIYSLLMSESREVQMHAFEPHPATFQALQKILDYNHRPNVKAWNFALSDKDGSVSFSNADFNPTNRIVSEAGKGQTTTEVMALRGDDWCQRENVQPDIIKIDTEGHEAIVLQGLADALRTTKLVLVEENVSLDGTLLSPEAGIFDGPWYVDFPQRKFVTRKHAPEDAVYLNKNAHSELNALGYSLPKVSC</sequence>
<dbReference type="OrthoDB" id="5679686at2"/>
<reference evidence="2 3" key="1">
    <citation type="submission" date="2019-05" db="EMBL/GenBank/DDBJ databases">
        <title>Verrucobacter flavum gen. nov., sp. nov. a new member of the family Verrucomicrobiaceae.</title>
        <authorList>
            <person name="Szuroczki S."/>
            <person name="Abbaszade G."/>
            <person name="Szabo A."/>
            <person name="Felfoldi T."/>
            <person name="Schumann P."/>
            <person name="Boka K."/>
            <person name="Keki Z."/>
            <person name="Toumi M."/>
            <person name="Toth E."/>
        </authorList>
    </citation>
    <scope>NUCLEOTIDE SEQUENCE [LARGE SCALE GENOMIC DNA]</scope>
    <source>
        <strain evidence="2 3">MG-N-17</strain>
    </source>
</reference>
<dbReference type="Proteomes" id="UP000306196">
    <property type="component" value="Unassembled WGS sequence"/>
</dbReference>
<evidence type="ECO:0000313" key="2">
    <source>
        <dbReference type="EMBL" id="TLD70903.1"/>
    </source>
</evidence>
<dbReference type="AlphaFoldDB" id="A0A5R8KF28"/>